<name>A0A7M1WN02_VIBPH</name>
<keyword evidence="1" id="KW-0808">Transferase</keyword>
<evidence type="ECO:0000256" key="1">
    <source>
        <dbReference type="ARBA" id="ARBA00022679"/>
    </source>
</evidence>
<sequence length="343" mass="39483">MRMLTKNKIQIVGAIPDPIGGVSTFIYRLSYMLSKTDINHSIIDLYPSDKKLKIPSRMYVAPRKSLFSRVSFLKRKISKSPDNIVFYNFSSIKSLFIFVFIKKHEEHWVLMLHNGDLHFSKKMTILWKYIYRLIVKKIDKVLYISERQRDFYLKELKLDSDTLESMKSYIPASVVCEKEETELCKGLKNIILANGYIKSLYNFEFLIKLARKYQDYNIVIVTYGEAEPGYHDYIMNLCDGLDNIHFLEQVSPVAFVSLLSRSCLYARPNHIDSFGIAVADAISLGVPVVASNVCERTRGAIIFDPNDFDDFLVAFEKALCRESTKAVTSIANVQKEFINKIGL</sequence>
<organism evidence="4">
    <name type="scientific">Vibrio parahaemolyticus</name>
    <dbReference type="NCBI Taxonomy" id="670"/>
    <lineage>
        <taxon>Bacteria</taxon>
        <taxon>Pseudomonadati</taxon>
        <taxon>Pseudomonadota</taxon>
        <taxon>Gammaproteobacteria</taxon>
        <taxon>Vibrionales</taxon>
        <taxon>Vibrionaceae</taxon>
        <taxon>Vibrio</taxon>
    </lineage>
</organism>
<evidence type="ECO:0000256" key="2">
    <source>
        <dbReference type="SAM" id="Phobius"/>
    </source>
</evidence>
<feature type="domain" description="Glycosyl transferase family 1" evidence="3">
    <location>
        <begin position="188"/>
        <end position="294"/>
    </location>
</feature>
<dbReference type="GO" id="GO:0009103">
    <property type="term" value="P:lipopolysaccharide biosynthetic process"/>
    <property type="evidence" value="ECO:0007669"/>
    <property type="project" value="TreeGrafter"/>
</dbReference>
<keyword evidence="2" id="KW-1133">Transmembrane helix</keyword>
<feature type="transmembrane region" description="Helical" evidence="2">
    <location>
        <begin position="84"/>
        <end position="101"/>
    </location>
</feature>
<accession>A0A7M1WN02</accession>
<dbReference type="EMBL" id="MT898375">
    <property type="protein sequence ID" value="QOS28516.1"/>
    <property type="molecule type" value="Genomic_DNA"/>
</dbReference>
<dbReference type="InterPro" id="IPR001296">
    <property type="entry name" value="Glyco_trans_1"/>
</dbReference>
<dbReference type="PANTHER" id="PTHR46401">
    <property type="entry name" value="GLYCOSYLTRANSFERASE WBBK-RELATED"/>
    <property type="match status" value="1"/>
</dbReference>
<gene>
    <name evidence="4" type="ORF">VP387_00016</name>
</gene>
<protein>
    <recommendedName>
        <fullName evidence="3">Glycosyl transferase family 1 domain-containing protein</fullName>
    </recommendedName>
</protein>
<proteinExistence type="predicted"/>
<evidence type="ECO:0000313" key="4">
    <source>
        <dbReference type="EMBL" id="QOS28516.1"/>
    </source>
</evidence>
<dbReference type="SUPFAM" id="SSF53756">
    <property type="entry name" value="UDP-Glycosyltransferase/glycogen phosphorylase"/>
    <property type="match status" value="1"/>
</dbReference>
<keyword evidence="2" id="KW-0812">Transmembrane</keyword>
<dbReference type="PANTHER" id="PTHR46401:SF2">
    <property type="entry name" value="GLYCOSYLTRANSFERASE WBBK-RELATED"/>
    <property type="match status" value="1"/>
</dbReference>
<reference evidence="4" key="1">
    <citation type="submission" date="2020-08" db="EMBL/GenBank/DDBJ databases">
        <title>Genetic structure, function and evolution of capsule biosynthesis loci in Vibrio parahaemolyticus.</title>
        <authorList>
            <person name="Li L."/>
            <person name="Bian S."/>
        </authorList>
    </citation>
    <scope>NUCLEOTIDE SEQUENCE</scope>
    <source>
        <strain evidence="4">VP387</strain>
    </source>
</reference>
<dbReference type="Gene3D" id="3.40.50.2000">
    <property type="entry name" value="Glycogen Phosphorylase B"/>
    <property type="match status" value="2"/>
</dbReference>
<keyword evidence="2" id="KW-0472">Membrane</keyword>
<dbReference type="Pfam" id="PF00534">
    <property type="entry name" value="Glycos_transf_1"/>
    <property type="match status" value="1"/>
</dbReference>
<evidence type="ECO:0000259" key="3">
    <source>
        <dbReference type="Pfam" id="PF00534"/>
    </source>
</evidence>
<dbReference type="AlphaFoldDB" id="A0A7M1WN02"/>
<dbReference type="GO" id="GO:0016757">
    <property type="term" value="F:glycosyltransferase activity"/>
    <property type="evidence" value="ECO:0007669"/>
    <property type="project" value="InterPro"/>
</dbReference>